<evidence type="ECO:0000313" key="2">
    <source>
        <dbReference type="EMBL" id="RAH60286.1"/>
    </source>
</evidence>
<feature type="compositionally biased region" description="Basic and acidic residues" evidence="1">
    <location>
        <begin position="41"/>
        <end position="59"/>
    </location>
</feature>
<dbReference type="RefSeq" id="XP_025518208.1">
    <property type="nucleotide sequence ID" value="XM_025658554.1"/>
</dbReference>
<sequence length="122" mass="13683">MMIHIVGGSHRGERPGRPQPGDTLGPGHGTEEQGNQSIDLVSERQMMEGPRTEDKEHIPYLKTLSEAEDPYPKPLTEGDIRPGSPLFKLEQEDPKKHHWSIGQEVKERVVIHGDAARLRLPL</sequence>
<gene>
    <name evidence="2" type="ORF">BO85DRAFT_435957</name>
</gene>
<feature type="region of interest" description="Disordered" evidence="1">
    <location>
        <begin position="1"/>
        <end position="98"/>
    </location>
</feature>
<evidence type="ECO:0000313" key="3">
    <source>
        <dbReference type="Proteomes" id="UP000249526"/>
    </source>
</evidence>
<organism evidence="2 3">
    <name type="scientific">Aspergillus piperis CBS 112811</name>
    <dbReference type="NCBI Taxonomy" id="1448313"/>
    <lineage>
        <taxon>Eukaryota</taxon>
        <taxon>Fungi</taxon>
        <taxon>Dikarya</taxon>
        <taxon>Ascomycota</taxon>
        <taxon>Pezizomycotina</taxon>
        <taxon>Eurotiomycetes</taxon>
        <taxon>Eurotiomycetidae</taxon>
        <taxon>Eurotiales</taxon>
        <taxon>Aspergillaceae</taxon>
        <taxon>Aspergillus</taxon>
        <taxon>Aspergillus subgen. Circumdati</taxon>
    </lineage>
</organism>
<protein>
    <submittedName>
        <fullName evidence="2">Uncharacterized protein</fullName>
    </submittedName>
</protein>
<name>A0A8G1R7Z4_9EURO</name>
<evidence type="ECO:0000256" key="1">
    <source>
        <dbReference type="SAM" id="MobiDB-lite"/>
    </source>
</evidence>
<dbReference type="EMBL" id="KZ825057">
    <property type="protein sequence ID" value="RAH60286.1"/>
    <property type="molecule type" value="Genomic_DNA"/>
</dbReference>
<proteinExistence type="predicted"/>
<keyword evidence="3" id="KW-1185">Reference proteome</keyword>
<accession>A0A8G1R7Z4</accession>
<dbReference type="Proteomes" id="UP000249526">
    <property type="component" value="Unassembled WGS sequence"/>
</dbReference>
<dbReference type="GeneID" id="37161956"/>
<dbReference type="AlphaFoldDB" id="A0A8G1R7Z4"/>
<reference evidence="2 3" key="1">
    <citation type="submission" date="2018-02" db="EMBL/GenBank/DDBJ databases">
        <title>The genomes of Aspergillus section Nigri reveals drivers in fungal speciation.</title>
        <authorList>
            <consortium name="DOE Joint Genome Institute"/>
            <person name="Vesth T.C."/>
            <person name="Nybo J."/>
            <person name="Theobald S."/>
            <person name="Brandl J."/>
            <person name="Frisvad J.C."/>
            <person name="Nielsen K.F."/>
            <person name="Lyhne E.K."/>
            <person name="Kogle M.E."/>
            <person name="Kuo A."/>
            <person name="Riley R."/>
            <person name="Clum A."/>
            <person name="Nolan M."/>
            <person name="Lipzen A."/>
            <person name="Salamov A."/>
            <person name="Henrissat B."/>
            <person name="Wiebenga A."/>
            <person name="De vries R.P."/>
            <person name="Grigoriev I.V."/>
            <person name="Mortensen U.H."/>
            <person name="Andersen M.R."/>
            <person name="Baker S.E."/>
        </authorList>
    </citation>
    <scope>NUCLEOTIDE SEQUENCE [LARGE SCALE GENOMIC DNA]</scope>
    <source>
        <strain evidence="2 3">CBS 112811</strain>
    </source>
</reference>